<feature type="region of interest" description="Disordered" evidence="1">
    <location>
        <begin position="401"/>
        <end position="420"/>
    </location>
</feature>
<reference evidence="3 4" key="2">
    <citation type="journal article" date="2019" name="G3 (Bethesda)">
        <title>Hybrid Assembly of the Genome of the Entomopathogenic Nematode Steinernema carpocapsae Identifies the X-Chromosome.</title>
        <authorList>
            <person name="Serra L."/>
            <person name="Macchietto M."/>
            <person name="Macias-Munoz A."/>
            <person name="McGill C.J."/>
            <person name="Rodriguez I.M."/>
            <person name="Rodriguez B."/>
            <person name="Murad R."/>
            <person name="Mortazavi A."/>
        </authorList>
    </citation>
    <scope>NUCLEOTIDE SEQUENCE [LARGE SCALE GENOMIC DNA]</scope>
    <source>
        <strain evidence="3 4">ALL</strain>
    </source>
</reference>
<dbReference type="Gene3D" id="2.30.42.10">
    <property type="match status" value="1"/>
</dbReference>
<dbReference type="Pfam" id="PF00595">
    <property type="entry name" value="PDZ"/>
    <property type="match status" value="1"/>
</dbReference>
<feature type="domain" description="PDZ" evidence="2">
    <location>
        <begin position="41"/>
        <end position="116"/>
    </location>
</feature>
<dbReference type="InterPro" id="IPR036034">
    <property type="entry name" value="PDZ_sf"/>
</dbReference>
<keyword evidence="4" id="KW-1185">Reference proteome</keyword>
<organism evidence="3 4">
    <name type="scientific">Steinernema carpocapsae</name>
    <name type="common">Entomopathogenic nematode</name>
    <dbReference type="NCBI Taxonomy" id="34508"/>
    <lineage>
        <taxon>Eukaryota</taxon>
        <taxon>Metazoa</taxon>
        <taxon>Ecdysozoa</taxon>
        <taxon>Nematoda</taxon>
        <taxon>Chromadorea</taxon>
        <taxon>Rhabditida</taxon>
        <taxon>Tylenchina</taxon>
        <taxon>Panagrolaimomorpha</taxon>
        <taxon>Strongyloidoidea</taxon>
        <taxon>Steinernematidae</taxon>
        <taxon>Steinernema</taxon>
    </lineage>
</organism>
<name>A0A4V6A1Y0_STECR</name>
<feature type="compositionally biased region" description="Basic and acidic residues" evidence="1">
    <location>
        <begin position="457"/>
        <end position="478"/>
    </location>
</feature>
<evidence type="ECO:0000313" key="3">
    <source>
        <dbReference type="EMBL" id="TKR77125.1"/>
    </source>
</evidence>
<evidence type="ECO:0000256" key="1">
    <source>
        <dbReference type="SAM" id="MobiDB-lite"/>
    </source>
</evidence>
<dbReference type="PROSITE" id="PS50106">
    <property type="entry name" value="PDZ"/>
    <property type="match status" value="1"/>
</dbReference>
<sequence length="478" mass="52707">MSLRPILLFRQSRAQNYGFTIEHVATYPPPPGGNSFIEEADLSLPLHPAGVTGSPLHTIVVSRVDETGIAAQSGIRAGDRVVAIEGVPVLHLSHKQAQEMVYDSGHRLSLMIVSSRRPSSRPPSSAENGRGACRRLFCPESEGRSNVVMPMHYQNPVDTTPLRAPHHLSRHHDVLITAYDDTDSSSIPTVPSLSSVNSVGSNGYLNGGGGGHGTEFYEAMLREKRRELNSSPRVSIGSYNYPNQDSRIRALFEEMRPKVDESRLCGSTAASMTSFSSSPSPPQNAHRYDVVKPRVKLVEPDSWMRHNANVNHGFENAWKRTPFVENHRNKRHGAGDWSGRFDEFQHQDHVEPQPSKPFDYRNSKRQASFMAAVNGRVASPTEESVRSSDSSVLSPSFMVLSGYQGTPGKPPIPGNQDLQGTLQGSVTKAFLRSKKSNFEESTSGATPSLAAPRRRPRNDPRRKTIHDNARDDRSGHLN</sequence>
<comment type="caution">
    <text evidence="3">The sequence shown here is derived from an EMBL/GenBank/DDBJ whole genome shotgun (WGS) entry which is preliminary data.</text>
</comment>
<proteinExistence type="predicted"/>
<dbReference type="AlphaFoldDB" id="A0A4V6A1Y0"/>
<protein>
    <recommendedName>
        <fullName evidence="2">PDZ domain-containing protein</fullName>
    </recommendedName>
</protein>
<dbReference type="InterPro" id="IPR001478">
    <property type="entry name" value="PDZ"/>
</dbReference>
<dbReference type="EMBL" id="AZBU02000005">
    <property type="protein sequence ID" value="TKR77125.1"/>
    <property type="molecule type" value="Genomic_DNA"/>
</dbReference>
<feature type="region of interest" description="Disordered" evidence="1">
    <location>
        <begin position="430"/>
        <end position="478"/>
    </location>
</feature>
<dbReference type="Proteomes" id="UP000298663">
    <property type="component" value="Unassembled WGS sequence"/>
</dbReference>
<evidence type="ECO:0000259" key="2">
    <source>
        <dbReference type="PROSITE" id="PS50106"/>
    </source>
</evidence>
<dbReference type="SUPFAM" id="SSF50156">
    <property type="entry name" value="PDZ domain-like"/>
    <property type="match status" value="1"/>
</dbReference>
<dbReference type="STRING" id="34508.A0A4V6A1Y0"/>
<dbReference type="OrthoDB" id="2272012at2759"/>
<evidence type="ECO:0000313" key="4">
    <source>
        <dbReference type="Proteomes" id="UP000298663"/>
    </source>
</evidence>
<gene>
    <name evidence="3" type="ORF">L596_018151</name>
</gene>
<dbReference type="SMART" id="SM00228">
    <property type="entry name" value="PDZ"/>
    <property type="match status" value="1"/>
</dbReference>
<reference evidence="3 4" key="1">
    <citation type="journal article" date="2015" name="Genome Biol.">
        <title>Comparative genomics of Steinernema reveals deeply conserved gene regulatory networks.</title>
        <authorList>
            <person name="Dillman A.R."/>
            <person name="Macchietto M."/>
            <person name="Porter C.F."/>
            <person name="Rogers A."/>
            <person name="Williams B."/>
            <person name="Antoshechkin I."/>
            <person name="Lee M.M."/>
            <person name="Goodwin Z."/>
            <person name="Lu X."/>
            <person name="Lewis E.E."/>
            <person name="Goodrich-Blair H."/>
            <person name="Stock S.P."/>
            <person name="Adams B.J."/>
            <person name="Sternberg P.W."/>
            <person name="Mortazavi A."/>
        </authorList>
    </citation>
    <scope>NUCLEOTIDE SEQUENCE [LARGE SCALE GENOMIC DNA]</scope>
    <source>
        <strain evidence="3 4">ALL</strain>
    </source>
</reference>
<accession>A0A4V6A1Y0</accession>